<proteinExistence type="inferred from homology"/>
<evidence type="ECO:0000256" key="6">
    <source>
        <dbReference type="ARBA" id="ARBA00023229"/>
    </source>
</evidence>
<dbReference type="InterPro" id="IPR053378">
    <property type="entry name" value="Prenyl_diphosphate_synthase"/>
</dbReference>
<evidence type="ECO:0000256" key="2">
    <source>
        <dbReference type="ARBA" id="ARBA00006706"/>
    </source>
</evidence>
<dbReference type="InterPro" id="IPR000092">
    <property type="entry name" value="Polyprenyl_synt"/>
</dbReference>
<accession>A0A7S1THP1</accession>
<dbReference type="PROSITE" id="PS00444">
    <property type="entry name" value="POLYPRENYL_SYNTHASE_2"/>
    <property type="match status" value="1"/>
</dbReference>
<dbReference type="NCBIfam" id="NF045485">
    <property type="entry name" value="FPPsyn"/>
    <property type="match status" value="1"/>
</dbReference>
<dbReference type="FunFam" id="1.10.600.10:FF:000001">
    <property type="entry name" value="Geranylgeranyl diphosphate synthase"/>
    <property type="match status" value="1"/>
</dbReference>
<keyword evidence="3 7" id="KW-0808">Transferase</keyword>
<reference evidence="8" key="1">
    <citation type="submission" date="2021-01" db="EMBL/GenBank/DDBJ databases">
        <authorList>
            <person name="Corre E."/>
            <person name="Pelletier E."/>
            <person name="Niang G."/>
            <person name="Scheremetjew M."/>
            <person name="Finn R."/>
            <person name="Kale V."/>
            <person name="Holt S."/>
            <person name="Cochrane G."/>
            <person name="Meng A."/>
            <person name="Brown T."/>
            <person name="Cohen L."/>
        </authorList>
    </citation>
    <scope>NUCLEOTIDE SEQUENCE</scope>
    <source>
        <strain evidence="8">SAG 36.94</strain>
    </source>
</reference>
<evidence type="ECO:0000256" key="7">
    <source>
        <dbReference type="RuleBase" id="RU004466"/>
    </source>
</evidence>
<keyword evidence="5" id="KW-0460">Magnesium</keyword>
<dbReference type="Pfam" id="PF00348">
    <property type="entry name" value="polyprenyl_synt"/>
    <property type="match status" value="1"/>
</dbReference>
<dbReference type="PANTHER" id="PTHR43281">
    <property type="entry name" value="FARNESYL DIPHOSPHATE SYNTHASE"/>
    <property type="match status" value="1"/>
</dbReference>
<keyword evidence="6" id="KW-0414">Isoprene biosynthesis</keyword>
<dbReference type="Gene3D" id="1.10.600.10">
    <property type="entry name" value="Farnesyl Diphosphate Synthase"/>
    <property type="match status" value="1"/>
</dbReference>
<dbReference type="GO" id="GO:0046872">
    <property type="term" value="F:metal ion binding"/>
    <property type="evidence" value="ECO:0007669"/>
    <property type="project" value="UniProtKB-KW"/>
</dbReference>
<evidence type="ECO:0000313" key="8">
    <source>
        <dbReference type="EMBL" id="CAD9237135.1"/>
    </source>
</evidence>
<organism evidence="8">
    <name type="scientific">Compsopogon caeruleus</name>
    <dbReference type="NCBI Taxonomy" id="31354"/>
    <lineage>
        <taxon>Eukaryota</taxon>
        <taxon>Rhodophyta</taxon>
        <taxon>Compsopogonophyceae</taxon>
        <taxon>Compsopogonales</taxon>
        <taxon>Compsopogonaceae</taxon>
        <taxon>Compsopogon</taxon>
    </lineage>
</organism>
<dbReference type="InterPro" id="IPR008949">
    <property type="entry name" value="Isoprenoid_synthase_dom_sf"/>
</dbReference>
<evidence type="ECO:0000256" key="1">
    <source>
        <dbReference type="ARBA" id="ARBA00001946"/>
    </source>
</evidence>
<dbReference type="SFLD" id="SFLDS00005">
    <property type="entry name" value="Isoprenoid_Synthase_Type_I"/>
    <property type="match status" value="1"/>
</dbReference>
<keyword evidence="4" id="KW-0479">Metal-binding</keyword>
<protein>
    <recommendedName>
        <fullName evidence="9">Geranylgeranyl diphosphate synthase</fullName>
    </recommendedName>
</protein>
<comment type="similarity">
    <text evidence="2 7">Belongs to the FPP/GGPP synthase family.</text>
</comment>
<sequence length="307" mass="32858">MVAETRAATAGADLVAYLKERKEMVDEELARSVASKSPLTDKVCESMRYSLLAGGKRIRPILVLAACEMFGGAPLTAALPTAAAVEMIHTMSLIHDDLPSMDNDDFRRGKPTNHKVYGESMAILAGDALLSRSFEYVARETKGVDPARVLRVISLLGDSVGVEGLVGGQVMDIENEGNPDVPIDTLTWIHTKKTAALLRVSVAAGAILGGASDEDVERVSEFAVKIGLAFQIRDDVLDVTQSTEHLGKTAGKDITANKATYPRLLGLEGSRIEAERLIAEAKACLKPYGQQAIPLLGLAEFIISRSN</sequence>
<dbReference type="SFLD" id="SFLDG01017">
    <property type="entry name" value="Polyprenyl_Transferase_Like"/>
    <property type="match status" value="1"/>
</dbReference>
<dbReference type="AlphaFoldDB" id="A0A7S1THP1"/>
<dbReference type="PANTHER" id="PTHR43281:SF1">
    <property type="entry name" value="FARNESYL DIPHOSPHATE SYNTHASE"/>
    <property type="match status" value="1"/>
</dbReference>
<dbReference type="GO" id="GO:0008299">
    <property type="term" value="P:isoprenoid biosynthetic process"/>
    <property type="evidence" value="ECO:0007669"/>
    <property type="project" value="UniProtKB-KW"/>
</dbReference>
<evidence type="ECO:0000256" key="4">
    <source>
        <dbReference type="ARBA" id="ARBA00022723"/>
    </source>
</evidence>
<name>A0A7S1THP1_9RHOD</name>
<evidence type="ECO:0008006" key="9">
    <source>
        <dbReference type="Google" id="ProtNLM"/>
    </source>
</evidence>
<dbReference type="GO" id="GO:0004659">
    <property type="term" value="F:prenyltransferase activity"/>
    <property type="evidence" value="ECO:0007669"/>
    <property type="project" value="InterPro"/>
</dbReference>
<evidence type="ECO:0000256" key="5">
    <source>
        <dbReference type="ARBA" id="ARBA00022842"/>
    </source>
</evidence>
<dbReference type="PROSITE" id="PS00723">
    <property type="entry name" value="POLYPRENYL_SYNTHASE_1"/>
    <property type="match status" value="1"/>
</dbReference>
<dbReference type="CDD" id="cd00685">
    <property type="entry name" value="Trans_IPPS_HT"/>
    <property type="match status" value="1"/>
</dbReference>
<gene>
    <name evidence="8" type="ORF">CCAE0312_LOCUS9233</name>
</gene>
<dbReference type="EMBL" id="HBGH01016683">
    <property type="protein sequence ID" value="CAD9237135.1"/>
    <property type="molecule type" value="Transcribed_RNA"/>
</dbReference>
<dbReference type="GO" id="GO:0005737">
    <property type="term" value="C:cytoplasm"/>
    <property type="evidence" value="ECO:0007669"/>
    <property type="project" value="UniProtKB-ARBA"/>
</dbReference>
<comment type="cofactor">
    <cofactor evidence="1">
        <name>Mg(2+)</name>
        <dbReference type="ChEBI" id="CHEBI:18420"/>
    </cofactor>
</comment>
<dbReference type="SUPFAM" id="SSF48576">
    <property type="entry name" value="Terpenoid synthases"/>
    <property type="match status" value="1"/>
</dbReference>
<evidence type="ECO:0000256" key="3">
    <source>
        <dbReference type="ARBA" id="ARBA00022679"/>
    </source>
</evidence>
<dbReference type="InterPro" id="IPR033749">
    <property type="entry name" value="Polyprenyl_synt_CS"/>
</dbReference>